<dbReference type="Proteomes" id="UP000034835">
    <property type="component" value="Unassembled WGS sequence"/>
</dbReference>
<dbReference type="InterPro" id="IPR047216">
    <property type="entry name" value="Endonuclease_DUF559_bact"/>
</dbReference>
<dbReference type="InterPro" id="IPR011335">
    <property type="entry name" value="Restrct_endonuc-II-like"/>
</dbReference>
<accession>A0A0G1JNU4</accession>
<dbReference type="SUPFAM" id="SSF52980">
    <property type="entry name" value="Restriction endonuclease-like"/>
    <property type="match status" value="1"/>
</dbReference>
<dbReference type="InterPro" id="IPR007569">
    <property type="entry name" value="DUF559"/>
</dbReference>
<reference evidence="2 3" key="1">
    <citation type="journal article" date="2015" name="Nature">
        <title>rRNA introns, odd ribosomes, and small enigmatic genomes across a large radiation of phyla.</title>
        <authorList>
            <person name="Brown C.T."/>
            <person name="Hug L.A."/>
            <person name="Thomas B.C."/>
            <person name="Sharon I."/>
            <person name="Castelle C.J."/>
            <person name="Singh A."/>
            <person name="Wilkins M.J."/>
            <person name="Williams K.H."/>
            <person name="Banfield J.F."/>
        </authorList>
    </citation>
    <scope>NUCLEOTIDE SEQUENCE [LARGE SCALE GENOMIC DNA]</scope>
</reference>
<comment type="caution">
    <text evidence="2">The sequence shown here is derived from an EMBL/GenBank/DDBJ whole genome shotgun (WGS) entry which is preliminary data.</text>
</comment>
<dbReference type="CDD" id="cd01038">
    <property type="entry name" value="Endonuclease_DUF559"/>
    <property type="match status" value="1"/>
</dbReference>
<dbReference type="PANTHER" id="PTHR38590">
    <property type="entry name" value="BLL0828 PROTEIN"/>
    <property type="match status" value="1"/>
</dbReference>
<proteinExistence type="predicted"/>
<dbReference type="Pfam" id="PF04480">
    <property type="entry name" value="DUF559"/>
    <property type="match status" value="1"/>
</dbReference>
<evidence type="ECO:0000259" key="1">
    <source>
        <dbReference type="Pfam" id="PF04480"/>
    </source>
</evidence>
<evidence type="ECO:0000313" key="2">
    <source>
        <dbReference type="EMBL" id="KKT73201.1"/>
    </source>
</evidence>
<gene>
    <name evidence="2" type="ORF">UW68_C0015G0029</name>
</gene>
<dbReference type="STRING" id="1618384.UW68_C0015G0029"/>
<dbReference type="PANTHER" id="PTHR38590:SF1">
    <property type="entry name" value="BLL0828 PROTEIN"/>
    <property type="match status" value="1"/>
</dbReference>
<organism evidence="2 3">
    <name type="scientific">Candidatus Collierbacteria bacterium GW2011_GWB1_44_6</name>
    <dbReference type="NCBI Taxonomy" id="1618384"/>
    <lineage>
        <taxon>Bacteria</taxon>
        <taxon>Candidatus Collieribacteriota</taxon>
    </lineage>
</organism>
<feature type="domain" description="DUF559" evidence="1">
    <location>
        <begin position="12"/>
        <end position="117"/>
    </location>
</feature>
<dbReference type="Gene3D" id="3.40.960.10">
    <property type="entry name" value="VSR Endonuclease"/>
    <property type="match status" value="1"/>
</dbReference>
<evidence type="ECO:0000313" key="3">
    <source>
        <dbReference type="Proteomes" id="UP000034835"/>
    </source>
</evidence>
<dbReference type="EMBL" id="LCJG01000015">
    <property type="protein sequence ID" value="KKT73201.1"/>
    <property type="molecule type" value="Genomic_DNA"/>
</dbReference>
<protein>
    <recommendedName>
        <fullName evidence="1">DUF559 domain-containing protein</fullName>
    </recommendedName>
</protein>
<name>A0A0G1JNU4_9BACT</name>
<dbReference type="AlphaFoldDB" id="A0A0G1JNU4"/>
<sequence length="122" mass="14592">MTIYFNKSSQLEKRKLLRKRQTSSEKILWTQLRDRRFHKIKFRRQYSVASYVIDFYCPETKTAVEIDGGIHLRPDQIQHDKLRQEQIEGLGIKFLRFSVKDVETNLEIILELIATFCKSDNL</sequence>